<dbReference type="Proteomes" id="UP000811246">
    <property type="component" value="Chromosome 8"/>
</dbReference>
<comment type="caution">
    <text evidence="2">The sequence shown here is derived from an EMBL/GenBank/DDBJ whole genome shotgun (WGS) entry which is preliminary data.</text>
</comment>
<organism evidence="2 3">
    <name type="scientific">Carya illinoinensis</name>
    <name type="common">Pecan</name>
    <dbReference type="NCBI Taxonomy" id="32201"/>
    <lineage>
        <taxon>Eukaryota</taxon>
        <taxon>Viridiplantae</taxon>
        <taxon>Streptophyta</taxon>
        <taxon>Embryophyta</taxon>
        <taxon>Tracheophyta</taxon>
        <taxon>Spermatophyta</taxon>
        <taxon>Magnoliopsida</taxon>
        <taxon>eudicotyledons</taxon>
        <taxon>Gunneridae</taxon>
        <taxon>Pentapetalae</taxon>
        <taxon>rosids</taxon>
        <taxon>fabids</taxon>
        <taxon>Fagales</taxon>
        <taxon>Juglandaceae</taxon>
        <taxon>Carya</taxon>
    </lineage>
</organism>
<sequence length="96" mass="11078">MSRRINIWSQLRASDLLVLTLFDLREKYRYVPLVLEVGRRRAGRLGRKWISSATRTRRRWRSDGGAGGNEGKLNGSWRFSTSERGPRAGAVFCSFF</sequence>
<evidence type="ECO:0000313" key="3">
    <source>
        <dbReference type="Proteomes" id="UP000811246"/>
    </source>
</evidence>
<protein>
    <submittedName>
        <fullName evidence="2">Uncharacterized protein</fullName>
    </submittedName>
</protein>
<dbReference type="AlphaFoldDB" id="A0A922EAW9"/>
<evidence type="ECO:0000256" key="1">
    <source>
        <dbReference type="SAM" id="MobiDB-lite"/>
    </source>
</evidence>
<accession>A0A922EAW9</accession>
<dbReference type="EMBL" id="CM031832">
    <property type="protein sequence ID" value="KAG6698846.1"/>
    <property type="molecule type" value="Genomic_DNA"/>
</dbReference>
<evidence type="ECO:0000313" key="2">
    <source>
        <dbReference type="EMBL" id="KAG6698846.1"/>
    </source>
</evidence>
<gene>
    <name evidence="2" type="ORF">I3842_08G040000</name>
</gene>
<reference evidence="2" key="1">
    <citation type="submission" date="2021-01" db="EMBL/GenBank/DDBJ databases">
        <authorList>
            <person name="Lovell J.T."/>
            <person name="Bentley N."/>
            <person name="Bhattarai G."/>
            <person name="Jenkins J.W."/>
            <person name="Sreedasyam A."/>
            <person name="Alarcon Y."/>
            <person name="Bock C."/>
            <person name="Boston L."/>
            <person name="Carlson J."/>
            <person name="Cervantes K."/>
            <person name="Clermont K."/>
            <person name="Krom N."/>
            <person name="Kubenka K."/>
            <person name="Mamidi S."/>
            <person name="Mattison C."/>
            <person name="Monteros M."/>
            <person name="Pisani C."/>
            <person name="Plott C."/>
            <person name="Rajasekar S."/>
            <person name="Rhein H.S."/>
            <person name="Rohla C."/>
            <person name="Song M."/>
            <person name="Hilaire R.S."/>
            <person name="Shu S."/>
            <person name="Wells L."/>
            <person name="Wang X."/>
            <person name="Webber J."/>
            <person name="Heerema R.J."/>
            <person name="Klein P."/>
            <person name="Conner P."/>
            <person name="Grauke L."/>
            <person name="Grimwood J."/>
            <person name="Schmutz J."/>
            <person name="Randall J.J."/>
        </authorList>
    </citation>
    <scope>NUCLEOTIDE SEQUENCE</scope>
    <source>
        <tissue evidence="2">Leaf</tissue>
    </source>
</reference>
<proteinExistence type="predicted"/>
<name>A0A922EAW9_CARIL</name>
<feature type="region of interest" description="Disordered" evidence="1">
    <location>
        <begin position="59"/>
        <end position="84"/>
    </location>
</feature>